<sequence length="859" mass="95344">MKHRIIRLDELMAHDALRIEAHLRHAHFDLPLGMNEAMVWRGLESGELLLLADSPNIALLKPGAQGEWQISEIAAPLVGYELQSRVLSRVGARHGYGGAGFGSAMVPPAQDGGAVRDVVQEPYQYPTEVVTQEPEPREAFHYEVQVVCPPATLRRFIDPHFVLATTEQEREVTLMPCPERAGTRCEATTRTDTPRRLRVMKGGRCHEGLCIDEVAPQSRHGVVRERYLAVMPTVQVGQRLAFPARGYYYHFVDGRLVQEYEIASGWAFARTSSAAGRLVDGRDEGLQSALLVLDLVHGVAPGAQHLAYRPLRFSQEDLDAITPEWLQLNALHLDLAALYRAIGEGAVAARGSLPAQEPAMINSAANSHYAWGETYLDSGGCYFAIGNKQLVDRHLPLVNLGKAPSLLAYVINSILPYQELNRLPEVVAAMIQGLGSSYLERVAIVLGVNGNTVDADAVQAAVAEAQNGLACLMVEVKLVPMTFQGNKFPYGTMRNTLMYSEETCNQVQQFVGQGWAPYISFQDFDTGSRSLESGKHIFQGIDILLAQDEDGSVLRPLMIAGGYRPQPRESLIAMTAARYPDGIMPEEDKKKLNGFETGIRDDMTLRVRYAALDPMLPYAPEPNLFIDGTLLLGGGAIPMFSPNGAEYEGLSSSLVACNRAELEAHFAPLFEAAGEVPVPNNRQPAREFLTLPPDREEIASQLEACSQTNRHPKRGISFLLDFTMTVETDLSRLAYSYLAKNRMPQLHNLTYLVTRLFQTRADKKGVKLSSIRTDFDYERSMAAAMREGYAPVEEFLRRHRQELVGMEGARFSDYFAQRFSEQGVFATRSYNVPPSHQAAFAYQVAIEPKITKWRRMDSE</sequence>
<accession>K1JR46</accession>
<reference evidence="1 2" key="1">
    <citation type="submission" date="2012-06" db="EMBL/GenBank/DDBJ databases">
        <title>The Genome Sequence of Aeromonas hydrophila SSU.</title>
        <authorList>
            <consortium name="The Broad Institute Genome Sequencing Platform"/>
            <person name="Earl A."/>
            <person name="Ward D."/>
            <person name="Feldgarden M."/>
            <person name="Gevers D."/>
            <person name="Chopra A."/>
            <person name="Walker B."/>
            <person name="Young S.K."/>
            <person name="Zeng Q."/>
            <person name="Gargeya S."/>
            <person name="Fitzgerald M."/>
            <person name="Haas B."/>
            <person name="Abouelleil A."/>
            <person name="Alvarado L."/>
            <person name="Arachchi H.M."/>
            <person name="Berlin A.M."/>
            <person name="Chapman S.B."/>
            <person name="Goldberg J."/>
            <person name="Griggs A."/>
            <person name="Gujja S."/>
            <person name="Hansen M."/>
            <person name="Howarth C."/>
            <person name="Imamovic A."/>
            <person name="Larimer J."/>
            <person name="McCowan C."/>
            <person name="Montmayeur A."/>
            <person name="Murphy C."/>
            <person name="Neiman D."/>
            <person name="Pearson M."/>
            <person name="Priest M."/>
            <person name="Roberts A."/>
            <person name="Saif S."/>
            <person name="Shea T."/>
            <person name="Sisk P."/>
            <person name="Sykes S."/>
            <person name="Wortman J."/>
            <person name="Nusbaum C."/>
            <person name="Birren B."/>
        </authorList>
    </citation>
    <scope>NUCLEOTIDE SEQUENCE [LARGE SCALE GENOMIC DNA]</scope>
    <source>
        <strain evidence="1 2">SSU</strain>
    </source>
</reference>
<proteinExistence type="predicted"/>
<dbReference type="EMBL" id="AGWR01000007">
    <property type="protein sequence ID" value="EKB29118.1"/>
    <property type="molecule type" value="Genomic_DNA"/>
</dbReference>
<dbReference type="RefSeq" id="WP_005299910.1">
    <property type="nucleotide sequence ID" value="NZ_JDWD01000056.1"/>
</dbReference>
<gene>
    <name evidence="1" type="ORF">HMPREF1171_00904</name>
</gene>
<organism evidence="1 2">
    <name type="scientific">Aeromonas dhakensis</name>
    <dbReference type="NCBI Taxonomy" id="196024"/>
    <lineage>
        <taxon>Bacteria</taxon>
        <taxon>Pseudomonadati</taxon>
        <taxon>Pseudomonadota</taxon>
        <taxon>Gammaproteobacteria</taxon>
        <taxon>Aeromonadales</taxon>
        <taxon>Aeromonadaceae</taxon>
        <taxon>Aeromonas</taxon>
    </lineage>
</organism>
<comment type="caution">
    <text evidence="1">The sequence shown here is derived from an EMBL/GenBank/DDBJ whole genome shotgun (WGS) entry which is preliminary data.</text>
</comment>
<name>K1JR46_9GAMM</name>
<protein>
    <submittedName>
        <fullName evidence="1">Uncharacterized protein</fullName>
    </submittedName>
</protein>
<evidence type="ECO:0000313" key="2">
    <source>
        <dbReference type="Proteomes" id="UP000005149"/>
    </source>
</evidence>
<dbReference type="HOGENOM" id="CLU_332801_0_0_6"/>
<dbReference type="AlphaFoldDB" id="K1JR46"/>
<evidence type="ECO:0000313" key="1">
    <source>
        <dbReference type="EMBL" id="EKB29118.1"/>
    </source>
</evidence>
<dbReference type="PATRIC" id="fig|1073377.4.peg.926"/>
<keyword evidence="2" id="KW-1185">Reference proteome</keyword>
<dbReference type="Proteomes" id="UP000005149">
    <property type="component" value="Unassembled WGS sequence"/>
</dbReference>